<dbReference type="EMBL" id="JAYGHX010000012">
    <property type="protein sequence ID" value="MEA5392569.1"/>
    <property type="molecule type" value="Genomic_DNA"/>
</dbReference>
<comment type="caution">
    <text evidence="2">The sequence shown here is derived from an EMBL/GenBank/DDBJ whole genome shotgun (WGS) entry which is preliminary data.</text>
</comment>
<dbReference type="Pfam" id="PF05235">
    <property type="entry name" value="CHAD"/>
    <property type="match status" value="1"/>
</dbReference>
<sequence length="319" mass="36294">MASPHDDHPFSNGAFAVDLIGRHTHKLVSLQGPVLADRDPEPLHQMRVSLRRLRTCLQQFAPALRLPRAVGDPRLAKTVRRLGMARDLDVLRQRLEQDLMGELPEAERKALRPVLKQLRRERALAYEQLVTALRSGGYLKLLSQLQGWLREPDLTPLGALPLRSWTQEWQAPMVAGLFQHPGWFIADRHGDMELVHDLRKRLKTARYGLENLGAVTGSRCRQWMAELRDLQELLGELNDLHVLEKAIDDQLPAGLVRSVPVLEALLRRRAQTCWEHWRQRADGLILPERRRSLAMALLERRCEGLPKPGLVAPSALPSS</sequence>
<dbReference type="InterPro" id="IPR007899">
    <property type="entry name" value="CHAD_dom"/>
</dbReference>
<protein>
    <submittedName>
        <fullName evidence="2">CHAD domain-containing protein</fullName>
    </submittedName>
</protein>
<proteinExistence type="predicted"/>
<accession>A0ABU5RXR0</accession>
<evidence type="ECO:0000313" key="2">
    <source>
        <dbReference type="EMBL" id="MEA5392569.1"/>
    </source>
</evidence>
<gene>
    <name evidence="2" type="ORF">VB738_14995</name>
</gene>
<dbReference type="Proteomes" id="UP001304461">
    <property type="component" value="Unassembled WGS sequence"/>
</dbReference>
<organism evidence="2 3">
    <name type="scientific">Cyanobium gracile UHCC 0139</name>
    <dbReference type="NCBI Taxonomy" id="3110308"/>
    <lineage>
        <taxon>Bacteria</taxon>
        <taxon>Bacillati</taxon>
        <taxon>Cyanobacteriota</taxon>
        <taxon>Cyanophyceae</taxon>
        <taxon>Synechococcales</taxon>
        <taxon>Prochlorococcaceae</taxon>
        <taxon>Cyanobium</taxon>
    </lineage>
</organism>
<feature type="domain" description="CHAD" evidence="1">
    <location>
        <begin position="9"/>
        <end position="290"/>
    </location>
</feature>
<evidence type="ECO:0000313" key="3">
    <source>
        <dbReference type="Proteomes" id="UP001304461"/>
    </source>
</evidence>
<evidence type="ECO:0000259" key="1">
    <source>
        <dbReference type="PROSITE" id="PS51708"/>
    </source>
</evidence>
<name>A0ABU5RXR0_9CYAN</name>
<dbReference type="PANTHER" id="PTHR39339">
    <property type="entry name" value="SLR1444 PROTEIN"/>
    <property type="match status" value="1"/>
</dbReference>
<dbReference type="SMART" id="SM00880">
    <property type="entry name" value="CHAD"/>
    <property type="match status" value="1"/>
</dbReference>
<dbReference type="PROSITE" id="PS51708">
    <property type="entry name" value="CHAD"/>
    <property type="match status" value="1"/>
</dbReference>
<reference evidence="2 3" key="1">
    <citation type="submission" date="2023-12" db="EMBL/GenBank/DDBJ databases">
        <title>Baltic Sea Cyanobacteria.</title>
        <authorList>
            <person name="Delbaje E."/>
            <person name="Fewer D.P."/>
            <person name="Shishido T.K."/>
        </authorList>
    </citation>
    <scope>NUCLEOTIDE SEQUENCE [LARGE SCALE GENOMIC DNA]</scope>
    <source>
        <strain evidence="2 3">UHCC 0139</strain>
    </source>
</reference>
<dbReference type="Gene3D" id="1.40.20.10">
    <property type="entry name" value="CHAD domain"/>
    <property type="match status" value="1"/>
</dbReference>
<keyword evidence="3" id="KW-1185">Reference proteome</keyword>
<dbReference type="InterPro" id="IPR038186">
    <property type="entry name" value="CHAD_dom_sf"/>
</dbReference>
<dbReference type="PANTHER" id="PTHR39339:SF1">
    <property type="entry name" value="CHAD DOMAIN-CONTAINING PROTEIN"/>
    <property type="match status" value="1"/>
</dbReference>
<dbReference type="RefSeq" id="WP_323306512.1">
    <property type="nucleotide sequence ID" value="NZ_JAYGHX010000012.1"/>
</dbReference>